<organism evidence="1">
    <name type="scientific">viral metagenome</name>
    <dbReference type="NCBI Taxonomy" id="1070528"/>
    <lineage>
        <taxon>unclassified sequences</taxon>
        <taxon>metagenomes</taxon>
        <taxon>organismal metagenomes</taxon>
    </lineage>
</organism>
<dbReference type="InterPro" id="IPR011604">
    <property type="entry name" value="PDDEXK-like_dom_sf"/>
</dbReference>
<name>A0A6C0BND6_9ZZZZ</name>
<reference evidence="1" key="1">
    <citation type="journal article" date="2020" name="Nature">
        <title>Giant virus diversity and host interactions through global metagenomics.</title>
        <authorList>
            <person name="Schulz F."/>
            <person name="Roux S."/>
            <person name="Paez-Espino D."/>
            <person name="Jungbluth S."/>
            <person name="Walsh D.A."/>
            <person name="Denef V.J."/>
            <person name="McMahon K.D."/>
            <person name="Konstantinidis K.T."/>
            <person name="Eloe-Fadrosh E.A."/>
            <person name="Kyrpides N.C."/>
            <person name="Woyke T."/>
        </authorList>
    </citation>
    <scope>NUCLEOTIDE SEQUENCE</scope>
    <source>
        <strain evidence="1">GVMAG-M-3300018080-19</strain>
    </source>
</reference>
<protein>
    <recommendedName>
        <fullName evidence="2">YqaJ viral recombinase domain-containing protein</fullName>
    </recommendedName>
</protein>
<dbReference type="AlphaFoldDB" id="A0A6C0BND6"/>
<dbReference type="EMBL" id="MN739212">
    <property type="protein sequence ID" value="QHS93927.1"/>
    <property type="molecule type" value="Genomic_DNA"/>
</dbReference>
<sequence length="336" mass="39208">MEFKVTASGLSGLLGMFGPYKQYNAFCQLLRTSSLQVSLKQSVCPSQSEHIERLEIQQEWANLHTEVSQCQWQSEIQRITDTGFKLLFWNKFMDDQIKSTPIEEEGVMEVLQNVVRCPDKHRQSLDTLKSLPARTPQFQRLLDYIQRSSMCYRFLHSTVCRKYGIRGERTLIDLYNRLHDDPITKVTKRFQEPLTAEDGSWRCLLTGQIDGMQQGKVIEIKHRTTRIFTNIPTYELIQLHMYMFFTKTKSCKLLQCIQLPDNVYVEQTVVYFCDQLWAQITATLVEVIQFAKDLCASRISVECFEQLPEDTRHAMLAKYIPSIQINSETYNKLVNT</sequence>
<evidence type="ECO:0000313" key="1">
    <source>
        <dbReference type="EMBL" id="QHS93927.1"/>
    </source>
</evidence>
<proteinExistence type="predicted"/>
<dbReference type="Gene3D" id="3.90.320.10">
    <property type="match status" value="1"/>
</dbReference>
<evidence type="ECO:0008006" key="2">
    <source>
        <dbReference type="Google" id="ProtNLM"/>
    </source>
</evidence>
<accession>A0A6C0BND6</accession>